<organism evidence="1 2">
    <name type="scientific">Pseudaminobacter salicylatoxidans</name>
    <dbReference type="NCBI Taxonomy" id="93369"/>
    <lineage>
        <taxon>Bacteria</taxon>
        <taxon>Pseudomonadati</taxon>
        <taxon>Pseudomonadota</taxon>
        <taxon>Alphaproteobacteria</taxon>
        <taxon>Hyphomicrobiales</taxon>
        <taxon>Phyllobacteriaceae</taxon>
        <taxon>Pseudaminobacter</taxon>
    </lineage>
</organism>
<dbReference type="EMBL" id="QGGG01000006">
    <property type="protein sequence ID" value="PWJ84198.1"/>
    <property type="molecule type" value="Genomic_DNA"/>
</dbReference>
<dbReference type="STRING" id="1192868.GCA_000304395_03257"/>
<evidence type="ECO:0000313" key="1">
    <source>
        <dbReference type="EMBL" id="PWJ84198.1"/>
    </source>
</evidence>
<accession>A0A316C3J9</accession>
<dbReference type="Pfam" id="PF04237">
    <property type="entry name" value="YjbR"/>
    <property type="match status" value="1"/>
</dbReference>
<reference evidence="1 2" key="1">
    <citation type="submission" date="2018-05" db="EMBL/GenBank/DDBJ databases">
        <title>Genomic Encyclopedia of Type Strains, Phase IV (KMG-IV): sequencing the most valuable type-strain genomes for metagenomic binning, comparative biology and taxonomic classification.</title>
        <authorList>
            <person name="Goeker M."/>
        </authorList>
    </citation>
    <scope>NUCLEOTIDE SEQUENCE [LARGE SCALE GENOMIC DNA]</scope>
    <source>
        <strain evidence="1 2">DSM 6986</strain>
    </source>
</reference>
<sequence>MAEAFPKAFDKLRRAAEGLPEIIEATSYGTPALKVGKKLLCRVKDAGTVAMVCEHEDKEMLLSAAPDLYFETDHYKGWPYILIRIEAIPLDELHLRLEQAWLRQAPRSLVKRWQARHAL</sequence>
<dbReference type="OrthoDB" id="954305at2"/>
<evidence type="ECO:0008006" key="3">
    <source>
        <dbReference type="Google" id="ProtNLM"/>
    </source>
</evidence>
<comment type="caution">
    <text evidence="1">The sequence shown here is derived from an EMBL/GenBank/DDBJ whole genome shotgun (WGS) entry which is preliminary data.</text>
</comment>
<dbReference type="AlphaFoldDB" id="A0A316C3J9"/>
<dbReference type="InterPro" id="IPR058532">
    <property type="entry name" value="YjbR/MT2646/Rv2570-like"/>
</dbReference>
<dbReference type="Proteomes" id="UP000245396">
    <property type="component" value="Unassembled WGS sequence"/>
</dbReference>
<protein>
    <recommendedName>
        <fullName evidence="3">DNA-binding protein (MmcQ/YjbR family)</fullName>
    </recommendedName>
</protein>
<name>A0A316C3J9_PSESE</name>
<keyword evidence="2" id="KW-1185">Reference proteome</keyword>
<gene>
    <name evidence="1" type="ORF">C7441_106113</name>
</gene>
<proteinExistence type="predicted"/>
<evidence type="ECO:0000313" key="2">
    <source>
        <dbReference type="Proteomes" id="UP000245396"/>
    </source>
</evidence>
<dbReference type="RefSeq" id="WP_019172792.1">
    <property type="nucleotide sequence ID" value="NZ_QGGG01000006.1"/>
</dbReference>